<protein>
    <recommendedName>
        <fullName evidence="4">Tetratrico peptide repeat group 5 domain-containing protein</fullName>
    </recommendedName>
</protein>
<name>A0ABV9YV51_9PSEU</name>
<keyword evidence="3" id="KW-1185">Reference proteome</keyword>
<dbReference type="InterPro" id="IPR011990">
    <property type="entry name" value="TPR-like_helical_dom_sf"/>
</dbReference>
<feature type="compositionally biased region" description="Acidic residues" evidence="1">
    <location>
        <begin position="266"/>
        <end position="305"/>
    </location>
</feature>
<feature type="region of interest" description="Disordered" evidence="1">
    <location>
        <begin position="226"/>
        <end position="326"/>
    </location>
</feature>
<evidence type="ECO:0008006" key="4">
    <source>
        <dbReference type="Google" id="ProtNLM"/>
    </source>
</evidence>
<sequence>MLDFEVRRDLRGLPKDLADSVARHLVAAGELLDDDPEAALAHARFARHRASRIAVVREACGLAAYHAGDWAEALSELRASRRMGGAAHVPVMADAERALGRPERALEIARSPESSDLPRDEAMELLIVTSGARRDLGEASAAVVGLQVPELDVRRADDPWTCRLFYAYGEALVAAGRRDDAVRAFLDAAQTDAEGVTDAEERAALVAAGIDTPPGDLELDVAEDEAAPTGTTPDVGPDQHQDVTDEDEADEVVADDEAVAVGGDLVADEADPDTEVADEADPDTAVDETDEAVVAEPASDDEALAPDETPRGATGETGDAVPAGDR</sequence>
<dbReference type="Proteomes" id="UP001595947">
    <property type="component" value="Unassembled WGS sequence"/>
</dbReference>
<dbReference type="Gene3D" id="1.25.40.10">
    <property type="entry name" value="Tetratricopeptide repeat domain"/>
    <property type="match status" value="1"/>
</dbReference>
<comment type="caution">
    <text evidence="2">The sequence shown here is derived from an EMBL/GenBank/DDBJ whole genome shotgun (WGS) entry which is preliminary data.</text>
</comment>
<feature type="compositionally biased region" description="Acidic residues" evidence="1">
    <location>
        <begin position="244"/>
        <end position="258"/>
    </location>
</feature>
<dbReference type="RefSeq" id="WP_378039071.1">
    <property type="nucleotide sequence ID" value="NZ_JBHSIV010000045.1"/>
</dbReference>
<proteinExistence type="predicted"/>
<gene>
    <name evidence="2" type="ORF">ACFPBZ_26280</name>
</gene>
<evidence type="ECO:0000313" key="2">
    <source>
        <dbReference type="EMBL" id="MFC5065751.1"/>
    </source>
</evidence>
<accession>A0ABV9YV51</accession>
<evidence type="ECO:0000256" key="1">
    <source>
        <dbReference type="SAM" id="MobiDB-lite"/>
    </source>
</evidence>
<dbReference type="SUPFAM" id="SSF48452">
    <property type="entry name" value="TPR-like"/>
    <property type="match status" value="1"/>
</dbReference>
<evidence type="ECO:0000313" key="3">
    <source>
        <dbReference type="Proteomes" id="UP001595947"/>
    </source>
</evidence>
<organism evidence="2 3">
    <name type="scientific">Actinomycetospora atypica</name>
    <dbReference type="NCBI Taxonomy" id="1290095"/>
    <lineage>
        <taxon>Bacteria</taxon>
        <taxon>Bacillati</taxon>
        <taxon>Actinomycetota</taxon>
        <taxon>Actinomycetes</taxon>
        <taxon>Pseudonocardiales</taxon>
        <taxon>Pseudonocardiaceae</taxon>
        <taxon>Actinomycetospora</taxon>
    </lineage>
</organism>
<reference evidence="3" key="1">
    <citation type="journal article" date="2019" name="Int. J. Syst. Evol. Microbiol.">
        <title>The Global Catalogue of Microorganisms (GCM) 10K type strain sequencing project: providing services to taxonomists for standard genome sequencing and annotation.</title>
        <authorList>
            <consortium name="The Broad Institute Genomics Platform"/>
            <consortium name="The Broad Institute Genome Sequencing Center for Infectious Disease"/>
            <person name="Wu L."/>
            <person name="Ma J."/>
        </authorList>
    </citation>
    <scope>NUCLEOTIDE SEQUENCE [LARGE SCALE GENOMIC DNA]</scope>
    <source>
        <strain evidence="3">CGMCC 4.7093</strain>
    </source>
</reference>
<dbReference type="EMBL" id="JBHSIV010000045">
    <property type="protein sequence ID" value="MFC5065751.1"/>
    <property type="molecule type" value="Genomic_DNA"/>
</dbReference>